<sequence length="75" mass="8819">MFYKKKNSHRKSEYPNQEITARKIANKIIGRQVRLASFLNQRTAHFTKSQKQILLLIISVIFSALSLYLIFTSLY</sequence>
<keyword evidence="3" id="KW-1185">Reference proteome</keyword>
<proteinExistence type="predicted"/>
<reference evidence="2 3" key="1">
    <citation type="submission" date="2019-03" db="EMBL/GenBank/DDBJ databases">
        <title>Genomic Encyclopedia of Archaeal and Bacterial Type Strains, Phase II (KMG-II): from individual species to whole genera.</title>
        <authorList>
            <person name="Goeker M."/>
        </authorList>
    </citation>
    <scope>NUCLEOTIDE SEQUENCE [LARGE SCALE GENOMIC DNA]</scope>
    <source>
        <strain evidence="2 3">DSM 22554</strain>
    </source>
</reference>
<feature type="transmembrane region" description="Helical" evidence="1">
    <location>
        <begin position="53"/>
        <end position="71"/>
    </location>
</feature>
<gene>
    <name evidence="2" type="ORF">C8N28_2650</name>
</gene>
<dbReference type="Proteomes" id="UP000294616">
    <property type="component" value="Unassembled WGS sequence"/>
</dbReference>
<protein>
    <submittedName>
        <fullName evidence="2">Uncharacterized protein</fullName>
    </submittedName>
</protein>
<comment type="caution">
    <text evidence="2">The sequence shown here is derived from an EMBL/GenBank/DDBJ whole genome shotgun (WGS) entry which is preliminary data.</text>
</comment>
<accession>A0A4R1LPW7</accession>
<dbReference type="EMBL" id="SMGO01000003">
    <property type="protein sequence ID" value="TCK80895.1"/>
    <property type="molecule type" value="Genomic_DNA"/>
</dbReference>
<keyword evidence="1" id="KW-0472">Membrane</keyword>
<organism evidence="2 3">
    <name type="scientific">Albibacterium bauzanense</name>
    <dbReference type="NCBI Taxonomy" id="653929"/>
    <lineage>
        <taxon>Bacteria</taxon>
        <taxon>Pseudomonadati</taxon>
        <taxon>Bacteroidota</taxon>
        <taxon>Sphingobacteriia</taxon>
        <taxon>Sphingobacteriales</taxon>
        <taxon>Sphingobacteriaceae</taxon>
        <taxon>Albibacterium</taxon>
    </lineage>
</organism>
<name>A0A4R1LPW7_9SPHI</name>
<keyword evidence="1" id="KW-0812">Transmembrane</keyword>
<evidence type="ECO:0000256" key="1">
    <source>
        <dbReference type="SAM" id="Phobius"/>
    </source>
</evidence>
<evidence type="ECO:0000313" key="2">
    <source>
        <dbReference type="EMBL" id="TCK80895.1"/>
    </source>
</evidence>
<keyword evidence="1" id="KW-1133">Transmembrane helix</keyword>
<evidence type="ECO:0000313" key="3">
    <source>
        <dbReference type="Proteomes" id="UP000294616"/>
    </source>
</evidence>
<dbReference type="AlphaFoldDB" id="A0A4R1LPW7"/>